<evidence type="ECO:0000313" key="1">
    <source>
        <dbReference type="EMBL" id="CAI9545813.1"/>
    </source>
</evidence>
<dbReference type="EMBL" id="CATNWA010003593">
    <property type="protein sequence ID" value="CAI9545813.1"/>
    <property type="molecule type" value="Genomic_DNA"/>
</dbReference>
<organism evidence="1 2">
    <name type="scientific">Staurois parvus</name>
    <dbReference type="NCBI Taxonomy" id="386267"/>
    <lineage>
        <taxon>Eukaryota</taxon>
        <taxon>Metazoa</taxon>
        <taxon>Chordata</taxon>
        <taxon>Craniata</taxon>
        <taxon>Vertebrata</taxon>
        <taxon>Euteleostomi</taxon>
        <taxon>Amphibia</taxon>
        <taxon>Batrachia</taxon>
        <taxon>Anura</taxon>
        <taxon>Neobatrachia</taxon>
        <taxon>Ranoidea</taxon>
        <taxon>Ranidae</taxon>
        <taxon>Staurois</taxon>
    </lineage>
</organism>
<accession>A0ABN9BE51</accession>
<reference evidence="1" key="1">
    <citation type="submission" date="2023-05" db="EMBL/GenBank/DDBJ databases">
        <authorList>
            <person name="Stuckert A."/>
        </authorList>
    </citation>
    <scope>NUCLEOTIDE SEQUENCE</scope>
</reference>
<name>A0ABN9BE51_9NEOB</name>
<sequence length="71" mass="8027">MRPLQRPQPSRLRPMPASSFRVPVPVTLEHASPDPAANLKIFKNDIFFKMIITYISHTFFPTALSCALPAF</sequence>
<proteinExistence type="predicted"/>
<gene>
    <name evidence="1" type="ORF">SPARVUS_LOCUS2730554</name>
</gene>
<dbReference type="Proteomes" id="UP001162483">
    <property type="component" value="Unassembled WGS sequence"/>
</dbReference>
<comment type="caution">
    <text evidence="1">The sequence shown here is derived from an EMBL/GenBank/DDBJ whole genome shotgun (WGS) entry which is preliminary data.</text>
</comment>
<evidence type="ECO:0000313" key="2">
    <source>
        <dbReference type="Proteomes" id="UP001162483"/>
    </source>
</evidence>
<keyword evidence="2" id="KW-1185">Reference proteome</keyword>
<protein>
    <submittedName>
        <fullName evidence="1">Uncharacterized protein</fullName>
    </submittedName>
</protein>